<evidence type="ECO:0000256" key="1">
    <source>
        <dbReference type="ARBA" id="ARBA00022737"/>
    </source>
</evidence>
<keyword evidence="4" id="KW-1185">Reference proteome</keyword>
<dbReference type="Proteomes" id="UP000271162">
    <property type="component" value="Unassembled WGS sequence"/>
</dbReference>
<dbReference type="AlphaFoldDB" id="A0A158R279"/>
<proteinExistence type="predicted"/>
<dbReference type="GO" id="GO:0030968">
    <property type="term" value="P:endoplasmic reticulum unfolded protein response"/>
    <property type="evidence" value="ECO:0007669"/>
    <property type="project" value="TreeGrafter"/>
</dbReference>
<accession>A0A158R279</accession>
<dbReference type="GO" id="GO:0005783">
    <property type="term" value="C:endoplasmic reticulum"/>
    <property type="evidence" value="ECO:0007669"/>
    <property type="project" value="TreeGrafter"/>
</dbReference>
<gene>
    <name evidence="3" type="ORF">NBR_LOCUS15192</name>
</gene>
<protein>
    <submittedName>
        <fullName evidence="5">Plastocyanin-like domain-containing protein</fullName>
    </submittedName>
</protein>
<dbReference type="EMBL" id="UYSL01021633">
    <property type="protein sequence ID" value="VDL78786.1"/>
    <property type="molecule type" value="Genomic_DNA"/>
</dbReference>
<dbReference type="GO" id="GO:0035269">
    <property type="term" value="P:protein O-linked glycosylation via mannose"/>
    <property type="evidence" value="ECO:0007669"/>
    <property type="project" value="TreeGrafter"/>
</dbReference>
<organism evidence="5">
    <name type="scientific">Nippostrongylus brasiliensis</name>
    <name type="common">Rat hookworm</name>
    <dbReference type="NCBI Taxonomy" id="27835"/>
    <lineage>
        <taxon>Eukaryota</taxon>
        <taxon>Metazoa</taxon>
        <taxon>Ecdysozoa</taxon>
        <taxon>Nematoda</taxon>
        <taxon>Chromadorea</taxon>
        <taxon>Rhabditida</taxon>
        <taxon>Rhabditina</taxon>
        <taxon>Rhabditomorpha</taxon>
        <taxon>Strongyloidea</taxon>
        <taxon>Heligmosomidae</taxon>
        <taxon>Nippostrongylus</taxon>
    </lineage>
</organism>
<keyword evidence="2" id="KW-0802">TPR repeat</keyword>
<dbReference type="WBParaSite" id="NBR_0001519101-mRNA-1">
    <property type="protein sequence ID" value="NBR_0001519101-mRNA-1"/>
    <property type="gene ID" value="NBR_0001519101"/>
</dbReference>
<dbReference type="GO" id="GO:0000030">
    <property type="term" value="F:mannosyltransferase activity"/>
    <property type="evidence" value="ECO:0007669"/>
    <property type="project" value="TreeGrafter"/>
</dbReference>
<dbReference type="PANTHER" id="PTHR44227:SF3">
    <property type="entry name" value="PROTEIN O-MANNOSYL-TRANSFERASE TMTC4"/>
    <property type="match status" value="1"/>
</dbReference>
<dbReference type="InterPro" id="IPR052346">
    <property type="entry name" value="O-mannosyl-transferase_TMTC"/>
</dbReference>
<dbReference type="STRING" id="27835.A0A158R279"/>
<evidence type="ECO:0000313" key="4">
    <source>
        <dbReference type="Proteomes" id="UP000271162"/>
    </source>
</evidence>
<reference evidence="3 4" key="2">
    <citation type="submission" date="2018-11" db="EMBL/GenBank/DDBJ databases">
        <authorList>
            <consortium name="Pathogen Informatics"/>
        </authorList>
    </citation>
    <scope>NUCLEOTIDE SEQUENCE [LARGE SCALE GENOMIC DNA]</scope>
</reference>
<reference evidence="5" key="1">
    <citation type="submission" date="2016-04" db="UniProtKB">
        <authorList>
            <consortium name="WormBaseParasite"/>
        </authorList>
    </citation>
    <scope>IDENTIFICATION</scope>
</reference>
<name>A0A158R279_NIPBR</name>
<evidence type="ECO:0000256" key="2">
    <source>
        <dbReference type="ARBA" id="ARBA00022803"/>
    </source>
</evidence>
<keyword evidence="1" id="KW-0677">Repeat</keyword>
<evidence type="ECO:0000313" key="5">
    <source>
        <dbReference type="WBParaSite" id="NBR_0001519101-mRNA-1"/>
    </source>
</evidence>
<dbReference type="PANTHER" id="PTHR44227">
    <property type="match status" value="1"/>
</dbReference>
<evidence type="ECO:0000313" key="3">
    <source>
        <dbReference type="EMBL" id="VDL78786.1"/>
    </source>
</evidence>
<sequence length="147" mass="16720">MRLHPHPMLEHEMQIIYTGRTEVSEMRRGRLKSRRRDEGLGNQKESAPSWINCTGLQVAVVTVLAISSYLPSLDGEFVFDDSATVVNNPVVNGRTSLKQVFTTDYWGNPIASPQSHKSYRPLTTFSFCAIWPQKVAMAANQHYEFYI</sequence>